<dbReference type="EMBL" id="MU865574">
    <property type="protein sequence ID" value="KAK4221198.1"/>
    <property type="molecule type" value="Genomic_DNA"/>
</dbReference>
<proteinExistence type="predicted"/>
<feature type="region of interest" description="Disordered" evidence="1">
    <location>
        <begin position="424"/>
        <end position="506"/>
    </location>
</feature>
<feature type="domain" description="T6SS Phospholipase effector Tle1-like catalytic" evidence="2">
    <location>
        <begin position="8"/>
        <end position="265"/>
    </location>
</feature>
<organism evidence="3 4">
    <name type="scientific">Podospora fimiseda</name>
    <dbReference type="NCBI Taxonomy" id="252190"/>
    <lineage>
        <taxon>Eukaryota</taxon>
        <taxon>Fungi</taxon>
        <taxon>Dikarya</taxon>
        <taxon>Ascomycota</taxon>
        <taxon>Pezizomycotina</taxon>
        <taxon>Sordariomycetes</taxon>
        <taxon>Sordariomycetidae</taxon>
        <taxon>Sordariales</taxon>
        <taxon>Podosporaceae</taxon>
        <taxon>Podospora</taxon>
    </lineage>
</organism>
<dbReference type="PANTHER" id="PTHR33840:SF1">
    <property type="entry name" value="TLE1 PHOSPHOLIPASE DOMAIN-CONTAINING PROTEIN"/>
    <property type="match status" value="1"/>
</dbReference>
<reference evidence="3" key="1">
    <citation type="journal article" date="2023" name="Mol. Phylogenet. Evol.">
        <title>Genome-scale phylogeny and comparative genomics of the fungal order Sordariales.</title>
        <authorList>
            <person name="Hensen N."/>
            <person name="Bonometti L."/>
            <person name="Westerberg I."/>
            <person name="Brannstrom I.O."/>
            <person name="Guillou S."/>
            <person name="Cros-Aarteil S."/>
            <person name="Calhoun S."/>
            <person name="Haridas S."/>
            <person name="Kuo A."/>
            <person name="Mondo S."/>
            <person name="Pangilinan J."/>
            <person name="Riley R."/>
            <person name="LaButti K."/>
            <person name="Andreopoulos B."/>
            <person name="Lipzen A."/>
            <person name="Chen C."/>
            <person name="Yan M."/>
            <person name="Daum C."/>
            <person name="Ng V."/>
            <person name="Clum A."/>
            <person name="Steindorff A."/>
            <person name="Ohm R.A."/>
            <person name="Martin F."/>
            <person name="Silar P."/>
            <person name="Natvig D.O."/>
            <person name="Lalanne C."/>
            <person name="Gautier V."/>
            <person name="Ament-Velasquez S.L."/>
            <person name="Kruys A."/>
            <person name="Hutchinson M.I."/>
            <person name="Powell A.J."/>
            <person name="Barry K."/>
            <person name="Miller A.N."/>
            <person name="Grigoriev I.V."/>
            <person name="Debuchy R."/>
            <person name="Gladieux P."/>
            <person name="Hiltunen Thoren M."/>
            <person name="Johannesson H."/>
        </authorList>
    </citation>
    <scope>NUCLEOTIDE SEQUENCE</scope>
    <source>
        <strain evidence="3">CBS 990.96</strain>
    </source>
</reference>
<accession>A0AAN7BEP9</accession>
<evidence type="ECO:0000259" key="2">
    <source>
        <dbReference type="Pfam" id="PF09994"/>
    </source>
</evidence>
<dbReference type="AlphaFoldDB" id="A0AAN7BEP9"/>
<dbReference type="Proteomes" id="UP001301958">
    <property type="component" value="Unassembled WGS sequence"/>
</dbReference>
<evidence type="ECO:0000256" key="1">
    <source>
        <dbReference type="SAM" id="MobiDB-lite"/>
    </source>
</evidence>
<evidence type="ECO:0000313" key="4">
    <source>
        <dbReference type="Proteomes" id="UP001301958"/>
    </source>
</evidence>
<dbReference type="InterPro" id="IPR018712">
    <property type="entry name" value="Tle1-like_cat"/>
</dbReference>
<keyword evidence="4" id="KW-1185">Reference proteome</keyword>
<dbReference type="PANTHER" id="PTHR33840">
    <property type="match status" value="1"/>
</dbReference>
<dbReference type="Pfam" id="PF09994">
    <property type="entry name" value="T6SS_Tle1-like_cat"/>
    <property type="match status" value="1"/>
</dbReference>
<feature type="compositionally biased region" description="Polar residues" evidence="1">
    <location>
        <begin position="445"/>
        <end position="466"/>
    </location>
</feature>
<comment type="caution">
    <text evidence="3">The sequence shown here is derived from an EMBL/GenBank/DDBJ whole genome shotgun (WGS) entry which is preliminary data.</text>
</comment>
<sequence>MATKPTSKSIFICFDGTANNEQSGTNIHRLYRHAAEIQDKQAKCYITGLGADWDWNMIGGSFAGKGIEGKLWKGYDFFIKNSSRDNPSNDKLSVVGFSRGAFTASCFVTFLNDIGLSTTLTQEQPFLNLLNNWREARESSTTFDRNKFLISQNLNPNNFHPKTISALGLFDTVAALEGGRASIMPKPSREKFAFIDGILPPNIKNAYHALALFEHRRDFGPAVWTTYPSKSNVRQCWFAGCHSDVGGFSTNKHPIHHFALLWMMAMLNDFVVFNTWDLMQDITASITAISEKDFSDSYDANLLFIPKAWHLAGSENRKLPTLGPPTKEQLIAAEQNQTRLIMRDHSIHWTTASFVAWMAASKRPCHPLQGYKRLSPDFGIGGRPCRWSKGQITVEEEIPSHFEMEFLMNWADADVEKRKQTQGFISEAGTAHTKKMTLPDRTKPTRGQTLPPSVKTTTVSSRQPVRSGTLPAPKPTTGSSSSRAGPSKPATSQSKQSSVTKSNKTS</sequence>
<evidence type="ECO:0000313" key="3">
    <source>
        <dbReference type="EMBL" id="KAK4221198.1"/>
    </source>
</evidence>
<name>A0AAN7BEP9_9PEZI</name>
<protein>
    <recommendedName>
        <fullName evidence="2">T6SS Phospholipase effector Tle1-like catalytic domain-containing protein</fullName>
    </recommendedName>
</protein>
<gene>
    <name evidence="3" type="ORF">QBC38DRAFT_550161</name>
</gene>
<reference evidence="3" key="2">
    <citation type="submission" date="2023-05" db="EMBL/GenBank/DDBJ databases">
        <authorList>
            <consortium name="Lawrence Berkeley National Laboratory"/>
            <person name="Steindorff A."/>
            <person name="Hensen N."/>
            <person name="Bonometti L."/>
            <person name="Westerberg I."/>
            <person name="Brannstrom I.O."/>
            <person name="Guillou S."/>
            <person name="Cros-Aarteil S."/>
            <person name="Calhoun S."/>
            <person name="Haridas S."/>
            <person name="Kuo A."/>
            <person name="Mondo S."/>
            <person name="Pangilinan J."/>
            <person name="Riley R."/>
            <person name="Labutti K."/>
            <person name="Andreopoulos B."/>
            <person name="Lipzen A."/>
            <person name="Chen C."/>
            <person name="Yanf M."/>
            <person name="Daum C."/>
            <person name="Ng V."/>
            <person name="Clum A."/>
            <person name="Ohm R."/>
            <person name="Martin F."/>
            <person name="Silar P."/>
            <person name="Natvig D."/>
            <person name="Lalanne C."/>
            <person name="Gautier V."/>
            <person name="Ament-Velasquez S.L."/>
            <person name="Kruys A."/>
            <person name="Hutchinson M.I."/>
            <person name="Powell A.J."/>
            <person name="Barry K."/>
            <person name="Miller A.N."/>
            <person name="Grigoriev I.V."/>
            <person name="Debuchy R."/>
            <person name="Gladieux P."/>
            <person name="Thoren M.H."/>
            <person name="Johannesson H."/>
        </authorList>
    </citation>
    <scope>NUCLEOTIDE SEQUENCE</scope>
    <source>
        <strain evidence="3">CBS 990.96</strain>
    </source>
</reference>
<feature type="compositionally biased region" description="Low complexity" evidence="1">
    <location>
        <begin position="491"/>
        <end position="506"/>
    </location>
</feature>